<accession>A0ABX0TZK0</accession>
<keyword evidence="1" id="KW-0436">Ligase</keyword>
<dbReference type="SUPFAM" id="SSF52402">
    <property type="entry name" value="Adenine nucleotide alpha hydrolases-like"/>
    <property type="match status" value="1"/>
</dbReference>
<sequence>MASLFLVHDADPDFADRAVATARAQYALHGFTAMTEHRVGRWRVLTAPYICGGPELVLAEGADFVAVAGTITVDGRMGLPALQALLREASLPHLAWDRIGGQFVALVVREGRAFVFTDWFGAFELYHDAERRIFSTSLLAAAKCLPRVSFDAQGVYEFAFNVMPVGEDTVFAQLKTLGPDRIVELTDTGTIDHAIDKPLPRDFLDAPVADRIERQKGLLRDILSPHTRSFGDAINCPLSGGIDSRLVLAALRAEGVQPHVYVYGPVEGSDVVLAKGIGERLGFDVEWITKGRPRPTPDEFAAQVERNFHEFDGLPTYGNIFDEGGYAGARDRRHAGGRLAVSGGAGEIYRDFFYLADRRFTPADIARTFFGRFVASDATELFDGEGFIAAVGAKIARAIGLPSADAKATRAEIETVYPRVRARALFGREISLEARHGAYLMPFLDHRVVADAMTLPMALKRAGKFEAALLTAIEPALARQPSDYGHHFAQAPSRAHRFKEWSTRIRPVWLRQQSYAIQRRLRPMGDEHGGLLEPEFMGRVIDLEFPAMRRFFRVEAIGDSGLWRRVACLEYLAKKLRVRDGGGGTQPFV</sequence>
<evidence type="ECO:0000313" key="2">
    <source>
        <dbReference type="Proteomes" id="UP000788153"/>
    </source>
</evidence>
<name>A0ABX0TZK0_9SPHN</name>
<evidence type="ECO:0000313" key="1">
    <source>
        <dbReference type="EMBL" id="NIJ23750.1"/>
    </source>
</evidence>
<dbReference type="EMBL" id="JAASQP010000001">
    <property type="protein sequence ID" value="NIJ23750.1"/>
    <property type="molecule type" value="Genomic_DNA"/>
</dbReference>
<dbReference type="GO" id="GO:0004066">
    <property type="term" value="F:asparagine synthase (glutamine-hydrolyzing) activity"/>
    <property type="evidence" value="ECO:0007669"/>
    <property type="project" value="UniProtKB-EC"/>
</dbReference>
<keyword evidence="2" id="KW-1185">Reference proteome</keyword>
<protein>
    <submittedName>
        <fullName evidence="1">Asparagine synthase (Glutamine-hydrolysing)</fullName>
        <ecNumber evidence="1">6.3.5.4</ecNumber>
    </submittedName>
</protein>
<dbReference type="RefSeq" id="WP_140231367.1">
    <property type="nucleotide sequence ID" value="NZ_BAAAEV010000001.1"/>
</dbReference>
<proteinExistence type="predicted"/>
<dbReference type="Proteomes" id="UP000788153">
    <property type="component" value="Unassembled WGS sequence"/>
</dbReference>
<reference evidence="1 2" key="1">
    <citation type="submission" date="2020-03" db="EMBL/GenBank/DDBJ databases">
        <title>Genomic Encyclopedia of Type Strains, Phase IV (KMG-IV): sequencing the most valuable type-strain genomes for metagenomic binning, comparative biology and taxonomic classification.</title>
        <authorList>
            <person name="Goeker M."/>
        </authorList>
    </citation>
    <scope>NUCLEOTIDE SEQUENCE [LARGE SCALE GENOMIC DNA]</scope>
    <source>
        <strain evidence="1 2">DSM 22753</strain>
    </source>
</reference>
<dbReference type="EC" id="6.3.5.4" evidence="1"/>
<organism evidence="1 2">
    <name type="scientific">Sphingomonas japonica</name>
    <dbReference type="NCBI Taxonomy" id="511662"/>
    <lineage>
        <taxon>Bacteria</taxon>
        <taxon>Pseudomonadati</taxon>
        <taxon>Pseudomonadota</taxon>
        <taxon>Alphaproteobacteria</taxon>
        <taxon>Sphingomonadales</taxon>
        <taxon>Sphingomonadaceae</taxon>
        <taxon>Sphingomonas</taxon>
    </lineage>
</organism>
<gene>
    <name evidence="1" type="ORF">FHT01_001292</name>
</gene>
<dbReference type="InterPro" id="IPR014729">
    <property type="entry name" value="Rossmann-like_a/b/a_fold"/>
</dbReference>
<comment type="caution">
    <text evidence="1">The sequence shown here is derived from an EMBL/GenBank/DDBJ whole genome shotgun (WGS) entry which is preliminary data.</text>
</comment>
<dbReference type="Gene3D" id="3.40.50.620">
    <property type="entry name" value="HUPs"/>
    <property type="match status" value="1"/>
</dbReference>